<keyword evidence="1" id="KW-0472">Membrane</keyword>
<feature type="transmembrane region" description="Helical" evidence="1">
    <location>
        <begin position="103"/>
        <end position="132"/>
    </location>
</feature>
<dbReference type="AlphaFoldDB" id="A0A128EM67"/>
<sequence>MGDFSLIGVLVVAIVLIVFMIAKLKIHAFLSLCVASLFVAITTGVSLDTIASTLEKGVGGTLGFLAIIIGCGTILGKMLEISGGAWQIANFLLEKLGKDRASLVMMLVGFIAGIPVFVEVGFVLLVPLVYVISRQMGINPIKIGIPLATSLMTVHCIVPPHPAATAIVSILGAEMGKVILLGLVCGSICAFVGGVVFMSFVKLENITFKENALEQRSDLPSFGITLFTILLPLVLMLSKTIFLPLVADGSSLALWIKFIGDPIVALLLSVFVSYYTLGLSRGLNMDAIFDLTSNSFAPIAGVLLIIGAGGAFNEILIASGIGEALKNTLSTLPISPIFLAWLIALILHLAIGSATVSMLSAAGIVLPLIDGSGVSPEVICIAVGSGAIGATIVTDSLFWLVKESLQMSVGQMLKYFTSATTIASVTGLIMSFVVSFIV</sequence>
<keyword evidence="3" id="KW-1185">Reference proteome</keyword>
<dbReference type="Pfam" id="PF02447">
    <property type="entry name" value="GntP_permease"/>
    <property type="match status" value="1"/>
</dbReference>
<feature type="transmembrane region" description="Helical" evidence="1">
    <location>
        <begin position="29"/>
        <end position="51"/>
    </location>
</feature>
<dbReference type="InterPro" id="IPR003474">
    <property type="entry name" value="Glcn_transporter"/>
</dbReference>
<dbReference type="PIRSF" id="PIRSF002746">
    <property type="entry name" value="Gluconate_transporter"/>
    <property type="match status" value="1"/>
</dbReference>
<dbReference type="Proteomes" id="UP000069632">
    <property type="component" value="Unassembled WGS sequence"/>
</dbReference>
<feature type="transmembrane region" description="Helical" evidence="1">
    <location>
        <begin position="178"/>
        <end position="201"/>
    </location>
</feature>
<dbReference type="EMBL" id="FIZP01000003">
    <property type="protein sequence ID" value="CZE47501.1"/>
    <property type="molecule type" value="Genomic_DNA"/>
</dbReference>
<dbReference type="GO" id="GO:0005886">
    <property type="term" value="C:plasma membrane"/>
    <property type="evidence" value="ECO:0007669"/>
    <property type="project" value="TreeGrafter"/>
</dbReference>
<proteinExistence type="predicted"/>
<accession>A0A128EM67</accession>
<feature type="transmembrane region" description="Helical" evidence="1">
    <location>
        <begin position="296"/>
        <end position="317"/>
    </location>
</feature>
<organism evidence="2 3">
    <name type="scientific">Campylobacter geochelonis</name>
    <dbReference type="NCBI Taxonomy" id="1780362"/>
    <lineage>
        <taxon>Bacteria</taxon>
        <taxon>Pseudomonadati</taxon>
        <taxon>Campylobacterota</taxon>
        <taxon>Epsilonproteobacteria</taxon>
        <taxon>Campylobacterales</taxon>
        <taxon>Campylobacteraceae</taxon>
        <taxon>Campylobacter</taxon>
    </lineage>
</organism>
<reference evidence="2 3" key="1">
    <citation type="submission" date="2016-02" db="EMBL/GenBank/DDBJ databases">
        <authorList>
            <consortium name="Pathogen Informatics"/>
        </authorList>
    </citation>
    <scope>NUCLEOTIDE SEQUENCE [LARGE SCALE GENOMIC DNA]</scope>
    <source>
        <strain evidence="2 3">RC20</strain>
    </source>
</reference>
<feature type="transmembrane region" description="Helical" evidence="1">
    <location>
        <begin position="221"/>
        <end position="242"/>
    </location>
</feature>
<dbReference type="OrthoDB" id="9787129at2"/>
<evidence type="ECO:0000313" key="3">
    <source>
        <dbReference type="Proteomes" id="UP000069632"/>
    </source>
</evidence>
<gene>
    <name evidence="2" type="primary">dsdX</name>
    <name evidence="2" type="ORF">ERS672216_00922</name>
</gene>
<evidence type="ECO:0000256" key="1">
    <source>
        <dbReference type="SAM" id="Phobius"/>
    </source>
</evidence>
<keyword evidence="1" id="KW-0812">Transmembrane</keyword>
<feature type="transmembrane region" description="Helical" evidence="1">
    <location>
        <begin position="381"/>
        <end position="401"/>
    </location>
</feature>
<evidence type="ECO:0000313" key="2">
    <source>
        <dbReference type="EMBL" id="CZE47501.1"/>
    </source>
</evidence>
<dbReference type="RefSeq" id="WP_075495229.1">
    <property type="nucleotide sequence ID" value="NZ_CP053844.1"/>
</dbReference>
<feature type="transmembrane region" description="Helical" evidence="1">
    <location>
        <begin position="6"/>
        <end position="22"/>
    </location>
</feature>
<dbReference type="NCBIfam" id="TIGR00791">
    <property type="entry name" value="gntP"/>
    <property type="match status" value="1"/>
</dbReference>
<feature type="transmembrane region" description="Helical" evidence="1">
    <location>
        <begin position="338"/>
        <end position="369"/>
    </location>
</feature>
<dbReference type="PANTHER" id="PTHR30354">
    <property type="entry name" value="GNT FAMILY GLUCONATE TRANSPORTER"/>
    <property type="match status" value="1"/>
</dbReference>
<dbReference type="PANTHER" id="PTHR30354:SF6">
    <property type="entry name" value="D-SERINE TRANSPORTER DSDX"/>
    <property type="match status" value="1"/>
</dbReference>
<dbReference type="GO" id="GO:0015128">
    <property type="term" value="F:gluconate transmembrane transporter activity"/>
    <property type="evidence" value="ECO:0007669"/>
    <property type="project" value="InterPro"/>
</dbReference>
<feature type="transmembrane region" description="Helical" evidence="1">
    <location>
        <begin position="57"/>
        <end position="76"/>
    </location>
</feature>
<feature type="transmembrane region" description="Helical" evidence="1">
    <location>
        <begin position="413"/>
        <end position="437"/>
    </location>
</feature>
<feature type="transmembrane region" description="Helical" evidence="1">
    <location>
        <begin position="254"/>
        <end position="276"/>
    </location>
</feature>
<protein>
    <submittedName>
        <fullName evidence="2">GntT protein</fullName>
    </submittedName>
</protein>
<name>A0A128EM67_9BACT</name>
<keyword evidence="1" id="KW-1133">Transmembrane helix</keyword>